<dbReference type="eggNOG" id="COG1309">
    <property type="taxonomic scope" value="Bacteria"/>
</dbReference>
<protein>
    <submittedName>
        <fullName evidence="3">TetR family transcriptional regulator</fullName>
    </submittedName>
</protein>
<keyword evidence="4" id="KW-1185">Reference proteome</keyword>
<evidence type="ECO:0000313" key="4">
    <source>
        <dbReference type="Proteomes" id="UP000019443"/>
    </source>
</evidence>
<dbReference type="Pfam" id="PF00440">
    <property type="entry name" value="TetR_N"/>
    <property type="match status" value="1"/>
</dbReference>
<dbReference type="SUPFAM" id="SSF46689">
    <property type="entry name" value="Homeodomain-like"/>
    <property type="match status" value="1"/>
</dbReference>
<evidence type="ECO:0000256" key="1">
    <source>
        <dbReference type="ARBA" id="ARBA00023125"/>
    </source>
</evidence>
<dbReference type="KEGG" id="rhl:LPU83_0697"/>
<dbReference type="EMBL" id="HG916852">
    <property type="protein sequence ID" value="CDM56377.1"/>
    <property type="molecule type" value="Genomic_DNA"/>
</dbReference>
<name>W6R4Y8_9HYPH</name>
<reference evidence="3" key="1">
    <citation type="submission" date="2013-11" db="EMBL/GenBank/DDBJ databases">
        <title>Draft genome sequence of the broad-host-range Rhizobium sp. LPU83 strain, a member of the low-genetic diversity Oregon-like Rhizobium sp. group.</title>
        <authorList>
            <person name="Wibberg D."/>
            <person name="Puehler A."/>
            <person name="Schlueter A."/>
        </authorList>
    </citation>
    <scope>NUCLEOTIDE SEQUENCE [LARGE SCALE GENOMIC DNA]</scope>
    <source>
        <strain evidence="3">LPU83</strain>
    </source>
</reference>
<dbReference type="PATRIC" id="fig|348824.6.peg.754"/>
<gene>
    <name evidence="3" type="ORF">LPU83_0697</name>
</gene>
<dbReference type="HOGENOM" id="CLU_1022611_0_0_5"/>
<dbReference type="Proteomes" id="UP000019443">
    <property type="component" value="Chromosome"/>
</dbReference>
<dbReference type="InterPro" id="IPR001647">
    <property type="entry name" value="HTH_TetR"/>
</dbReference>
<dbReference type="Gene3D" id="1.10.357.10">
    <property type="entry name" value="Tetracycline Repressor, domain 2"/>
    <property type="match status" value="1"/>
</dbReference>
<dbReference type="InterPro" id="IPR009057">
    <property type="entry name" value="Homeodomain-like_sf"/>
</dbReference>
<dbReference type="InterPro" id="IPR036271">
    <property type="entry name" value="Tet_transcr_reg_TetR-rel_C_sf"/>
</dbReference>
<dbReference type="AlphaFoldDB" id="W6R4Y8"/>
<organism evidence="3 4">
    <name type="scientific">Rhizobium favelukesii</name>
    <dbReference type="NCBI Taxonomy" id="348824"/>
    <lineage>
        <taxon>Bacteria</taxon>
        <taxon>Pseudomonadati</taxon>
        <taxon>Pseudomonadota</taxon>
        <taxon>Alphaproteobacteria</taxon>
        <taxon>Hyphomicrobiales</taxon>
        <taxon>Rhizobiaceae</taxon>
        <taxon>Rhizobium/Agrobacterium group</taxon>
        <taxon>Rhizobium</taxon>
    </lineage>
</organism>
<evidence type="ECO:0000259" key="2">
    <source>
        <dbReference type="Pfam" id="PF00440"/>
    </source>
</evidence>
<proteinExistence type="predicted"/>
<accession>W6R4Y8</accession>
<keyword evidence="1" id="KW-0238">DNA-binding</keyword>
<feature type="domain" description="HTH tetR-type" evidence="2">
    <location>
        <begin position="118"/>
        <end position="137"/>
    </location>
</feature>
<sequence length="272" mass="30083">MMTLASGACLLACQRWPPSGTASPATITMGVAPVAGWRLSVRKFWLSTSSSSMLCLDLPLGRSYTRSSVVDTHWSVYIALWPYLYRTLENVWLLLPPSSSMPRGSKASASTLLPRQPGVTKRTLYYHFDSKDALIAAYPEERDQPNLALFQRWFGEAEGDVAIKIKAIFDRLARSTRHPKWRGCGFLRTAAELANMPGHPAMRAAALHKRRVEDWLAGIFEQEGVKDARQLARQVILLLDGAFSVVLLHRDSTYLETAGGAAAALIATAPRR</sequence>
<evidence type="ECO:0000313" key="3">
    <source>
        <dbReference type="EMBL" id="CDM56377.1"/>
    </source>
</evidence>
<dbReference type="SUPFAM" id="SSF48498">
    <property type="entry name" value="Tetracyclin repressor-like, C-terminal domain"/>
    <property type="match status" value="1"/>
</dbReference>
<dbReference type="GO" id="GO:0003677">
    <property type="term" value="F:DNA binding"/>
    <property type="evidence" value="ECO:0007669"/>
    <property type="project" value="UniProtKB-KW"/>
</dbReference>